<keyword evidence="2" id="KW-0472">Membrane</keyword>
<name>A0A9D1J3E0_9FIRM</name>
<gene>
    <name evidence="3" type="ORF">IAB38_05315</name>
</gene>
<keyword evidence="2" id="KW-1133">Transmembrane helix</keyword>
<dbReference type="EMBL" id="DVHC01000055">
    <property type="protein sequence ID" value="HIR59452.1"/>
    <property type="molecule type" value="Genomic_DNA"/>
</dbReference>
<comment type="caution">
    <text evidence="3">The sequence shown here is derived from an EMBL/GenBank/DDBJ whole genome shotgun (WGS) entry which is preliminary data.</text>
</comment>
<evidence type="ECO:0000313" key="3">
    <source>
        <dbReference type="EMBL" id="HIR59452.1"/>
    </source>
</evidence>
<dbReference type="PANTHER" id="PTHR40027:SF1">
    <property type="entry name" value="CELL DIVISION PROTEIN DIVIC"/>
    <property type="match status" value="1"/>
</dbReference>
<dbReference type="InterPro" id="IPR039076">
    <property type="entry name" value="DivIC"/>
</dbReference>
<keyword evidence="1" id="KW-0175">Coiled coil</keyword>
<feature type="transmembrane region" description="Helical" evidence="2">
    <location>
        <begin position="12"/>
        <end position="34"/>
    </location>
</feature>
<sequence length="105" mass="12520">MAKRRKKKKLGPVLLLCVSFAVIIFTTFTIFRYWTMIYSKYQEKGELKKELASLKDKEEELESDVNKLQDSDYIARYAREKYYYSKDGELILKIPEDDEEESDSK</sequence>
<evidence type="ECO:0000256" key="1">
    <source>
        <dbReference type="SAM" id="Coils"/>
    </source>
</evidence>
<proteinExistence type="predicted"/>
<feature type="coiled-coil region" evidence="1">
    <location>
        <begin position="44"/>
        <end position="71"/>
    </location>
</feature>
<evidence type="ECO:0000256" key="2">
    <source>
        <dbReference type="SAM" id="Phobius"/>
    </source>
</evidence>
<organism evidence="3 4">
    <name type="scientific">Candidatus Onthousia excrementipullorum</name>
    <dbReference type="NCBI Taxonomy" id="2840884"/>
    <lineage>
        <taxon>Bacteria</taxon>
        <taxon>Bacillati</taxon>
        <taxon>Bacillota</taxon>
        <taxon>Bacilli</taxon>
        <taxon>Candidatus Onthousia</taxon>
    </lineage>
</organism>
<dbReference type="AlphaFoldDB" id="A0A9D1J3E0"/>
<dbReference type="PANTHER" id="PTHR40027">
    <property type="entry name" value="CELL DIVISION PROTEIN DIVIC"/>
    <property type="match status" value="1"/>
</dbReference>
<reference evidence="3" key="2">
    <citation type="journal article" date="2021" name="PeerJ">
        <title>Extensive microbial diversity within the chicken gut microbiome revealed by metagenomics and culture.</title>
        <authorList>
            <person name="Gilroy R."/>
            <person name="Ravi A."/>
            <person name="Getino M."/>
            <person name="Pursley I."/>
            <person name="Horton D.L."/>
            <person name="Alikhan N.F."/>
            <person name="Baker D."/>
            <person name="Gharbi K."/>
            <person name="Hall N."/>
            <person name="Watson M."/>
            <person name="Adriaenssens E.M."/>
            <person name="Foster-Nyarko E."/>
            <person name="Jarju S."/>
            <person name="Secka A."/>
            <person name="Antonio M."/>
            <person name="Oren A."/>
            <person name="Chaudhuri R.R."/>
            <person name="La Ragione R."/>
            <person name="Hildebrand F."/>
            <person name="Pallen M.J."/>
        </authorList>
    </citation>
    <scope>NUCLEOTIDE SEQUENCE</scope>
    <source>
        <strain evidence="3">CHK184-20233</strain>
    </source>
</reference>
<protein>
    <submittedName>
        <fullName evidence="3">Septum formation initiator family protein</fullName>
    </submittedName>
</protein>
<dbReference type="Proteomes" id="UP000824232">
    <property type="component" value="Unassembled WGS sequence"/>
</dbReference>
<evidence type="ECO:0000313" key="4">
    <source>
        <dbReference type="Proteomes" id="UP000824232"/>
    </source>
</evidence>
<dbReference type="Pfam" id="PF04977">
    <property type="entry name" value="DivIC"/>
    <property type="match status" value="1"/>
</dbReference>
<reference evidence="3" key="1">
    <citation type="submission" date="2020-10" db="EMBL/GenBank/DDBJ databases">
        <authorList>
            <person name="Gilroy R."/>
        </authorList>
    </citation>
    <scope>NUCLEOTIDE SEQUENCE</scope>
    <source>
        <strain evidence="3">CHK184-20233</strain>
    </source>
</reference>
<dbReference type="GO" id="GO:0051301">
    <property type="term" value="P:cell division"/>
    <property type="evidence" value="ECO:0007669"/>
    <property type="project" value="InterPro"/>
</dbReference>
<keyword evidence="2" id="KW-0812">Transmembrane</keyword>
<accession>A0A9D1J3E0</accession>
<dbReference type="InterPro" id="IPR007060">
    <property type="entry name" value="FtsL/DivIC"/>
</dbReference>